<evidence type="ECO:0000256" key="5">
    <source>
        <dbReference type="ARBA" id="ARBA00023242"/>
    </source>
</evidence>
<proteinExistence type="predicted"/>
<evidence type="ECO:0000313" key="6">
    <source>
        <dbReference type="EMBL" id="KAK3108196.1"/>
    </source>
</evidence>
<accession>A0AA88YLJ6</accession>
<protein>
    <submittedName>
        <fullName evidence="6">Uncharacterized protein</fullName>
    </submittedName>
</protein>
<evidence type="ECO:0000256" key="4">
    <source>
        <dbReference type="ARBA" id="ARBA00022833"/>
    </source>
</evidence>
<dbReference type="SUPFAM" id="SSF53098">
    <property type="entry name" value="Ribonuclease H-like"/>
    <property type="match status" value="1"/>
</dbReference>
<dbReference type="InterPro" id="IPR012337">
    <property type="entry name" value="RNaseH-like_sf"/>
</dbReference>
<keyword evidence="4" id="KW-0862">Zinc</keyword>
<dbReference type="PANTHER" id="PTHR46481:SF10">
    <property type="entry name" value="ZINC FINGER BED DOMAIN-CONTAINING PROTEIN 39"/>
    <property type="match status" value="1"/>
</dbReference>
<evidence type="ECO:0000313" key="7">
    <source>
        <dbReference type="Proteomes" id="UP001186944"/>
    </source>
</evidence>
<keyword evidence="7" id="KW-1185">Reference proteome</keyword>
<reference evidence="6" key="1">
    <citation type="submission" date="2019-08" db="EMBL/GenBank/DDBJ databases">
        <title>The improved chromosome-level genome for the pearl oyster Pinctada fucata martensii using PacBio sequencing and Hi-C.</title>
        <authorList>
            <person name="Zheng Z."/>
        </authorList>
    </citation>
    <scope>NUCLEOTIDE SEQUENCE</scope>
    <source>
        <strain evidence="6">ZZ-2019</strain>
        <tissue evidence="6">Adductor muscle</tissue>
    </source>
</reference>
<evidence type="ECO:0000256" key="3">
    <source>
        <dbReference type="ARBA" id="ARBA00022771"/>
    </source>
</evidence>
<keyword evidence="3" id="KW-0863">Zinc-finger</keyword>
<dbReference type="Proteomes" id="UP001186944">
    <property type="component" value="Unassembled WGS sequence"/>
</dbReference>
<dbReference type="GO" id="GO:0008270">
    <property type="term" value="F:zinc ion binding"/>
    <property type="evidence" value="ECO:0007669"/>
    <property type="project" value="UniProtKB-KW"/>
</dbReference>
<comment type="subcellular location">
    <subcellularLocation>
        <location evidence="1">Nucleus</location>
    </subcellularLocation>
</comment>
<evidence type="ECO:0000256" key="1">
    <source>
        <dbReference type="ARBA" id="ARBA00004123"/>
    </source>
</evidence>
<dbReference type="InterPro" id="IPR052035">
    <property type="entry name" value="ZnF_BED_domain_contain"/>
</dbReference>
<organism evidence="6 7">
    <name type="scientific">Pinctada imbricata</name>
    <name type="common">Atlantic pearl-oyster</name>
    <name type="synonym">Pinctada martensii</name>
    <dbReference type="NCBI Taxonomy" id="66713"/>
    <lineage>
        <taxon>Eukaryota</taxon>
        <taxon>Metazoa</taxon>
        <taxon>Spiralia</taxon>
        <taxon>Lophotrochozoa</taxon>
        <taxon>Mollusca</taxon>
        <taxon>Bivalvia</taxon>
        <taxon>Autobranchia</taxon>
        <taxon>Pteriomorphia</taxon>
        <taxon>Pterioida</taxon>
        <taxon>Pterioidea</taxon>
        <taxon>Pteriidae</taxon>
        <taxon>Pinctada</taxon>
    </lineage>
</organism>
<dbReference type="PANTHER" id="PTHR46481">
    <property type="entry name" value="ZINC FINGER BED DOMAIN-CONTAINING PROTEIN 4"/>
    <property type="match status" value="1"/>
</dbReference>
<name>A0AA88YLJ6_PINIB</name>
<keyword evidence="2" id="KW-0479">Metal-binding</keyword>
<gene>
    <name evidence="6" type="ORF">FSP39_002934</name>
</gene>
<keyword evidence="5" id="KW-0539">Nucleus</keyword>
<dbReference type="AlphaFoldDB" id="A0AA88YLJ6"/>
<dbReference type="GO" id="GO:0005634">
    <property type="term" value="C:nucleus"/>
    <property type="evidence" value="ECO:0007669"/>
    <property type="project" value="UniProtKB-SubCell"/>
</dbReference>
<comment type="caution">
    <text evidence="6">The sequence shown here is derived from an EMBL/GenBank/DDBJ whole genome shotgun (WGS) entry which is preliminary data.</text>
</comment>
<sequence length="339" mass="38218">MMMMKIACVYSRLRSYHHFHLFLEELSDDVVITGNTTNLLAHLNSAHSAEIASELDGKTSLNKQKPKQMTLPMTIAKPASIKKLSTEKIAELDDRLTRLIVGKVLPLSLVDSPFFKDFVGSLDPRQVYSVPSRKKIHGMLKLKKAEITEKIMNELKKCGNAAITHDGWTSIAQESYQTITCHYINEEWELKSVVLETKKITGSHTGEAIAESIKETVTKWSLDSLPSPPIAVTDNAANEMKAFEILKWERFGCYGHRLNLAVKKGLEIKELSKILAKGRKLVTYFHQSSSASDLLKEKQTLLLGEDKQHRLIQDCPTRWNSSLAMMKRLLEQTPAIVAM</sequence>
<dbReference type="EMBL" id="VSWD01000001">
    <property type="protein sequence ID" value="KAK3108196.1"/>
    <property type="molecule type" value="Genomic_DNA"/>
</dbReference>
<evidence type="ECO:0000256" key="2">
    <source>
        <dbReference type="ARBA" id="ARBA00022723"/>
    </source>
</evidence>